<accession>A0A6P4YXV7</accession>
<sequence length="175" mass="19742">MIVKMASLLRNGILRTAGIAFVRPHRAAACVRNLSQETSPSATTNEETQITPFEEKVELSPLSGVPEEQLSTRKARIFVPARNAMQSGSAGTRQWKIEFDTRERWENPLMGWGSSADPLSNLAVTLSFDSKEDAMAYCDRNGWAWEVEEKREPRMRAKSYGANFSWDKKTRVSTK</sequence>
<evidence type="ECO:0000256" key="1">
    <source>
        <dbReference type="ARBA" id="ARBA00003195"/>
    </source>
</evidence>
<evidence type="ECO:0000313" key="14">
    <source>
        <dbReference type="RefSeq" id="XP_019623637.1"/>
    </source>
</evidence>
<evidence type="ECO:0000256" key="10">
    <source>
        <dbReference type="ARBA" id="ARBA00023128"/>
    </source>
</evidence>
<keyword evidence="6 12" id="KW-0679">Respiratory chain</keyword>
<dbReference type="RefSeq" id="XP_019623637.1">
    <property type="nucleotide sequence ID" value="XM_019768078.1"/>
</dbReference>
<evidence type="ECO:0000256" key="12">
    <source>
        <dbReference type="RuleBase" id="RU367010"/>
    </source>
</evidence>
<dbReference type="InterPro" id="IPR006885">
    <property type="entry name" value="NADH_UbQ_FeS_4_mit-like"/>
</dbReference>
<evidence type="ECO:0000313" key="13">
    <source>
        <dbReference type="Proteomes" id="UP000515135"/>
    </source>
</evidence>
<keyword evidence="11 12" id="KW-0472">Membrane</keyword>
<evidence type="ECO:0000256" key="8">
    <source>
        <dbReference type="ARBA" id="ARBA00022946"/>
    </source>
</evidence>
<keyword evidence="8 12" id="KW-0809">Transit peptide</keyword>
<comment type="similarity">
    <text evidence="3 12">Belongs to the complex I NDUFS4 subunit family.</text>
</comment>
<proteinExistence type="inferred from homology"/>
<evidence type="ECO:0000256" key="7">
    <source>
        <dbReference type="ARBA" id="ARBA00022792"/>
    </source>
</evidence>
<dbReference type="PANTHER" id="PTHR12219">
    <property type="entry name" value="NADH-UBIQUINONE OXIDOREDUCTASE"/>
    <property type="match status" value="1"/>
</dbReference>
<evidence type="ECO:0000256" key="11">
    <source>
        <dbReference type="ARBA" id="ARBA00023136"/>
    </source>
</evidence>
<keyword evidence="13" id="KW-1185">Reference proteome</keyword>
<keyword evidence="10 12" id="KW-0496">Mitochondrion</keyword>
<dbReference type="GeneID" id="109469545"/>
<dbReference type="FunFam" id="3.30.160.190:FF:000001">
    <property type="entry name" value="NADH-ubiquinone oxidoreductase 21 kDa subunit mitochondrial"/>
    <property type="match status" value="1"/>
</dbReference>
<protein>
    <recommendedName>
        <fullName evidence="4 12">NADH dehydrogenase [ubiquinone] iron-sulfur protein 4, mitochondrial</fullName>
    </recommendedName>
</protein>
<evidence type="ECO:0000256" key="2">
    <source>
        <dbReference type="ARBA" id="ARBA00004443"/>
    </source>
</evidence>
<keyword evidence="5 12" id="KW-0813">Transport</keyword>
<organism evidence="13 14">
    <name type="scientific">Branchiostoma belcheri</name>
    <name type="common">Amphioxus</name>
    <dbReference type="NCBI Taxonomy" id="7741"/>
    <lineage>
        <taxon>Eukaryota</taxon>
        <taxon>Metazoa</taxon>
        <taxon>Chordata</taxon>
        <taxon>Cephalochordata</taxon>
        <taxon>Leptocardii</taxon>
        <taxon>Amphioxiformes</taxon>
        <taxon>Branchiostomatidae</taxon>
        <taxon>Branchiostoma</taxon>
    </lineage>
</organism>
<dbReference type="AlphaFoldDB" id="A0A6P4YXV7"/>
<evidence type="ECO:0000256" key="3">
    <source>
        <dbReference type="ARBA" id="ARBA00005882"/>
    </source>
</evidence>
<dbReference type="KEGG" id="bbel:109469545"/>
<dbReference type="GO" id="GO:0005743">
    <property type="term" value="C:mitochondrial inner membrane"/>
    <property type="evidence" value="ECO:0007669"/>
    <property type="project" value="UniProtKB-SubCell"/>
</dbReference>
<evidence type="ECO:0000256" key="6">
    <source>
        <dbReference type="ARBA" id="ARBA00022660"/>
    </source>
</evidence>
<dbReference type="PANTHER" id="PTHR12219:SF8">
    <property type="entry name" value="NADH DEHYDROGENASE [UBIQUINONE] IRON-SULFUR PROTEIN 4, MITOCHONDRIAL"/>
    <property type="match status" value="1"/>
</dbReference>
<gene>
    <name evidence="14" type="primary">LOC109469545</name>
</gene>
<name>A0A6P4YXV7_BRABE</name>
<keyword evidence="7 12" id="KW-0999">Mitochondrion inner membrane</keyword>
<dbReference type="OrthoDB" id="3089at2759"/>
<reference evidence="14" key="1">
    <citation type="submission" date="2025-08" db="UniProtKB">
        <authorList>
            <consortium name="RefSeq"/>
        </authorList>
    </citation>
    <scope>IDENTIFICATION</scope>
    <source>
        <tissue evidence="14">Gonad</tissue>
    </source>
</reference>
<evidence type="ECO:0000256" key="5">
    <source>
        <dbReference type="ARBA" id="ARBA00022448"/>
    </source>
</evidence>
<dbReference type="GO" id="GO:0022900">
    <property type="term" value="P:electron transport chain"/>
    <property type="evidence" value="ECO:0007669"/>
    <property type="project" value="InterPro"/>
</dbReference>
<dbReference type="Gene3D" id="3.30.160.190">
    <property type="entry name" value="atu1810 like domain"/>
    <property type="match status" value="1"/>
</dbReference>
<keyword evidence="9 12" id="KW-0249">Electron transport</keyword>
<dbReference type="InterPro" id="IPR038532">
    <property type="entry name" value="NDUFS4-like_sf"/>
</dbReference>
<evidence type="ECO:0000256" key="4">
    <source>
        <dbReference type="ARBA" id="ARBA00015796"/>
    </source>
</evidence>
<dbReference type="Proteomes" id="UP000515135">
    <property type="component" value="Unplaced"/>
</dbReference>
<dbReference type="Pfam" id="PF04800">
    <property type="entry name" value="NDUS4"/>
    <property type="match status" value="1"/>
</dbReference>
<comment type="function">
    <text evidence="1 12">Accessory subunit of the mitochondrial membrane respiratory chain NADH dehydrogenase (Complex I), that is believed not to be involved in catalysis. Complex I functions in the transfer of electrons from NADH to the respiratory chain. The immediate electron acceptor for the enzyme is believed to be ubiquinone.</text>
</comment>
<evidence type="ECO:0000256" key="9">
    <source>
        <dbReference type="ARBA" id="ARBA00022982"/>
    </source>
</evidence>
<comment type="subcellular location">
    <subcellularLocation>
        <location evidence="2 12">Mitochondrion inner membrane</location>
        <topology evidence="2 12">Peripheral membrane protein</topology>
        <orientation evidence="2 12">Matrix side</orientation>
    </subcellularLocation>
</comment>